<dbReference type="InterPro" id="IPR009444">
    <property type="entry name" value="Conjugal_tfr_TraD_a-type"/>
</dbReference>
<reference evidence="3 4" key="1">
    <citation type="submission" date="2019-03" db="EMBL/GenBank/DDBJ databases">
        <title>Genomic Encyclopedia of Type Strains, Phase IV (KMG-IV): sequencing the most valuable type-strain genomes for metagenomic binning, comparative biology and taxonomic classification.</title>
        <authorList>
            <person name="Goeker M."/>
        </authorList>
    </citation>
    <scope>NUCLEOTIDE SEQUENCE [LARGE SCALE GENOMIC DNA]</scope>
    <source>
        <strain evidence="3 4">DSM 21667</strain>
    </source>
</reference>
<keyword evidence="1" id="KW-0175">Coiled coil</keyword>
<evidence type="ECO:0000313" key="3">
    <source>
        <dbReference type="EMBL" id="TDR39630.1"/>
    </source>
</evidence>
<feature type="coiled-coil region" evidence="1">
    <location>
        <begin position="15"/>
        <end position="42"/>
    </location>
</feature>
<sequence>MSSVVYDDQLYRAAQRAAQREAKSLLKALRRAHAEKAKARRAQARRRAELGDAVLKAGCGDWQTMEVVGALLDAVQRYGHSPTQRLALRQRAESALQVDEPAPPASAPPIDAEQQAGLVAAMFEPSA</sequence>
<dbReference type="AlphaFoldDB" id="A0A4R6YPE8"/>
<evidence type="ECO:0000256" key="1">
    <source>
        <dbReference type="SAM" id="Coils"/>
    </source>
</evidence>
<gene>
    <name evidence="3" type="ORF">DFR29_11518</name>
</gene>
<dbReference type="EMBL" id="SNZH01000015">
    <property type="protein sequence ID" value="TDR39630.1"/>
    <property type="molecule type" value="Genomic_DNA"/>
</dbReference>
<accession>A0A4R6YPE8</accession>
<feature type="region of interest" description="Disordered" evidence="2">
    <location>
        <begin position="90"/>
        <end position="110"/>
    </location>
</feature>
<protein>
    <submittedName>
        <fullName evidence="3">Conjugative transfer protein TraD</fullName>
    </submittedName>
</protein>
<dbReference type="Proteomes" id="UP000295293">
    <property type="component" value="Unassembled WGS sequence"/>
</dbReference>
<evidence type="ECO:0000313" key="4">
    <source>
        <dbReference type="Proteomes" id="UP000295293"/>
    </source>
</evidence>
<name>A0A4R6YPE8_9GAMM</name>
<keyword evidence="4" id="KW-1185">Reference proteome</keyword>
<comment type="caution">
    <text evidence="3">The sequence shown here is derived from an EMBL/GenBank/DDBJ whole genome shotgun (WGS) entry which is preliminary data.</text>
</comment>
<dbReference type="RefSeq" id="WP_166654247.1">
    <property type="nucleotide sequence ID" value="NZ_SNZH01000015.1"/>
</dbReference>
<dbReference type="Pfam" id="PF06412">
    <property type="entry name" value="TraD"/>
    <property type="match status" value="1"/>
</dbReference>
<evidence type="ECO:0000256" key="2">
    <source>
        <dbReference type="SAM" id="MobiDB-lite"/>
    </source>
</evidence>
<organism evidence="3 4">
    <name type="scientific">Tahibacter aquaticus</name>
    <dbReference type="NCBI Taxonomy" id="520092"/>
    <lineage>
        <taxon>Bacteria</taxon>
        <taxon>Pseudomonadati</taxon>
        <taxon>Pseudomonadota</taxon>
        <taxon>Gammaproteobacteria</taxon>
        <taxon>Lysobacterales</taxon>
        <taxon>Rhodanobacteraceae</taxon>
        <taxon>Tahibacter</taxon>
    </lineage>
</organism>
<proteinExistence type="predicted"/>